<evidence type="ECO:0000313" key="5">
    <source>
        <dbReference type="EMBL" id="KAK8161429.1"/>
    </source>
</evidence>
<feature type="repeat" description="WD" evidence="3">
    <location>
        <begin position="172"/>
        <end position="194"/>
    </location>
</feature>
<feature type="repeat" description="WD" evidence="3">
    <location>
        <begin position="79"/>
        <end position="120"/>
    </location>
</feature>
<evidence type="ECO:0000256" key="1">
    <source>
        <dbReference type="ARBA" id="ARBA00022574"/>
    </source>
</evidence>
<feature type="region of interest" description="Disordered" evidence="4">
    <location>
        <begin position="126"/>
        <end position="145"/>
    </location>
</feature>
<dbReference type="SMART" id="SM00320">
    <property type="entry name" value="WD40"/>
    <property type="match status" value="6"/>
</dbReference>
<dbReference type="Gene3D" id="2.130.10.10">
    <property type="entry name" value="YVTN repeat-like/Quinoprotein amine dehydrogenase"/>
    <property type="match status" value="2"/>
</dbReference>
<feature type="compositionally biased region" description="Basic and acidic residues" evidence="4">
    <location>
        <begin position="407"/>
        <end position="421"/>
    </location>
</feature>
<feature type="repeat" description="WD" evidence="3">
    <location>
        <begin position="317"/>
        <end position="358"/>
    </location>
</feature>
<feature type="region of interest" description="Disordered" evidence="4">
    <location>
        <begin position="247"/>
        <end position="271"/>
    </location>
</feature>
<proteinExistence type="predicted"/>
<dbReference type="InterPro" id="IPR036322">
    <property type="entry name" value="WD40_repeat_dom_sf"/>
</dbReference>
<evidence type="ECO:0000256" key="3">
    <source>
        <dbReference type="PROSITE-ProRule" id="PRU00221"/>
    </source>
</evidence>
<evidence type="ECO:0000256" key="2">
    <source>
        <dbReference type="ARBA" id="ARBA00022737"/>
    </source>
</evidence>
<reference evidence="5 6" key="1">
    <citation type="journal article" date="2022" name="G3 (Bethesda)">
        <title>Enemy or ally: a genomic approach to elucidate the lifestyle of Phyllosticta citrichinaensis.</title>
        <authorList>
            <person name="Buijs V.A."/>
            <person name="Groenewald J.Z."/>
            <person name="Haridas S."/>
            <person name="LaButti K.M."/>
            <person name="Lipzen A."/>
            <person name="Martin F.M."/>
            <person name="Barry K."/>
            <person name="Grigoriev I.V."/>
            <person name="Crous P.W."/>
            <person name="Seidl M.F."/>
        </authorList>
    </citation>
    <scope>NUCLEOTIDE SEQUENCE [LARGE SCALE GENOMIC DNA]</scope>
    <source>
        <strain evidence="5 6">CBS 129764</strain>
    </source>
</reference>
<dbReference type="InterPro" id="IPR019775">
    <property type="entry name" value="WD40_repeat_CS"/>
</dbReference>
<keyword evidence="1 3" id="KW-0853">WD repeat</keyword>
<dbReference type="Pfam" id="PF00400">
    <property type="entry name" value="WD40"/>
    <property type="match status" value="3"/>
</dbReference>
<feature type="region of interest" description="Disordered" evidence="4">
    <location>
        <begin position="407"/>
        <end position="439"/>
    </location>
</feature>
<accession>A0ABR1XMJ7</accession>
<dbReference type="PROSITE" id="PS00678">
    <property type="entry name" value="WD_REPEATS_1"/>
    <property type="match status" value="1"/>
</dbReference>
<comment type="caution">
    <text evidence="5">The sequence shown here is derived from an EMBL/GenBank/DDBJ whole genome shotgun (WGS) entry which is preliminary data.</text>
</comment>
<dbReference type="PRINTS" id="PR00320">
    <property type="entry name" value="GPROTEINBRPT"/>
</dbReference>
<gene>
    <name evidence="5" type="ORF">IWX90DRAFT_267884</name>
</gene>
<protein>
    <submittedName>
        <fullName evidence="5">WD domain-containing protein</fullName>
    </submittedName>
</protein>
<dbReference type="EMBL" id="JBBWUH010000007">
    <property type="protein sequence ID" value="KAK8161429.1"/>
    <property type="molecule type" value="Genomic_DNA"/>
</dbReference>
<keyword evidence="6" id="KW-1185">Reference proteome</keyword>
<dbReference type="Proteomes" id="UP001456524">
    <property type="component" value="Unassembled WGS sequence"/>
</dbReference>
<evidence type="ECO:0000256" key="4">
    <source>
        <dbReference type="SAM" id="MobiDB-lite"/>
    </source>
</evidence>
<organism evidence="5 6">
    <name type="scientific">Phyllosticta citrichinensis</name>
    <dbReference type="NCBI Taxonomy" id="1130410"/>
    <lineage>
        <taxon>Eukaryota</taxon>
        <taxon>Fungi</taxon>
        <taxon>Dikarya</taxon>
        <taxon>Ascomycota</taxon>
        <taxon>Pezizomycotina</taxon>
        <taxon>Dothideomycetes</taxon>
        <taxon>Dothideomycetes incertae sedis</taxon>
        <taxon>Botryosphaeriales</taxon>
        <taxon>Phyllostictaceae</taxon>
        <taxon>Phyllosticta</taxon>
    </lineage>
</organism>
<feature type="repeat" description="WD" evidence="3">
    <location>
        <begin position="359"/>
        <end position="399"/>
    </location>
</feature>
<dbReference type="InterPro" id="IPR015943">
    <property type="entry name" value="WD40/YVTN_repeat-like_dom_sf"/>
</dbReference>
<keyword evidence="2" id="KW-0677">Repeat</keyword>
<evidence type="ECO:0000313" key="6">
    <source>
        <dbReference type="Proteomes" id="UP001456524"/>
    </source>
</evidence>
<dbReference type="PROSITE" id="PS50082">
    <property type="entry name" value="WD_REPEATS_2"/>
    <property type="match status" value="4"/>
</dbReference>
<sequence>MSRSADPGHFFQTSTALSESARKAQKAKNEFGAPIKLPSKLLAIAADPLDDDEGVVYVAEAAGCVKRVVLETGEVTHRFDGPAAPLTSLALLPKARLVAAGCWDKSVWLWPLPSSAPSTTTISASATATASTNTPAPKKKPTTVASSGRLAGAHTDFVKTLLACSLGGLDVLVSGGSDAAIVVWDVAQRAPLYKLTGHARGVLALALDPAAYTTRLSKQAPAVTVLSAGSDREIRAWRLERGRGREVPVRGGATAADDEEADGGESAAAPQDVEPLVRHETSVDALYFDADDDLWTASADRSAKCLSRARDWEPDTSLAHPDFVRDVVVDEAGGWVVTACRDEEVRVWDRGSGKLHHTFAGHYEEVTGLLLLPGQRLVSVSIDGTIRQWSLKARDLKGAIEEAERLKQGESKEIEDEKKEIELDDDEERELAELMEDDD</sequence>
<dbReference type="InterPro" id="IPR020472">
    <property type="entry name" value="WD40_PAC1"/>
</dbReference>
<feature type="compositionally biased region" description="Acidic residues" evidence="4">
    <location>
        <begin position="422"/>
        <end position="439"/>
    </location>
</feature>
<dbReference type="PANTHER" id="PTHR19848:SF8">
    <property type="entry name" value="F-BOX AND WD REPEAT DOMAIN CONTAINING 7"/>
    <property type="match status" value="1"/>
</dbReference>
<dbReference type="SUPFAM" id="SSF50978">
    <property type="entry name" value="WD40 repeat-like"/>
    <property type="match status" value="1"/>
</dbReference>
<dbReference type="PANTHER" id="PTHR19848">
    <property type="entry name" value="WD40 REPEAT PROTEIN"/>
    <property type="match status" value="1"/>
</dbReference>
<name>A0ABR1XMJ7_9PEZI</name>
<dbReference type="InterPro" id="IPR001680">
    <property type="entry name" value="WD40_rpt"/>
</dbReference>